<name>A0A084E8J0_SPHYA</name>
<dbReference type="Proteomes" id="UP000028534">
    <property type="component" value="Unassembled WGS sequence"/>
</dbReference>
<dbReference type="AlphaFoldDB" id="A0A084E8J0"/>
<dbReference type="EMBL" id="JGVR01000053">
    <property type="protein sequence ID" value="KEZ14282.1"/>
    <property type="molecule type" value="Genomic_DNA"/>
</dbReference>
<dbReference type="RefSeq" id="WP_017501080.1">
    <property type="nucleotide sequence ID" value="NZ_JGVR01000053.1"/>
</dbReference>
<evidence type="ECO:0000313" key="1">
    <source>
        <dbReference type="EMBL" id="KEZ14282.1"/>
    </source>
</evidence>
<proteinExistence type="predicted"/>
<dbReference type="eggNOG" id="ENOG50331F0">
    <property type="taxonomic scope" value="Bacteria"/>
</dbReference>
<comment type="caution">
    <text evidence="1">The sequence shown here is derived from an EMBL/GenBank/DDBJ whole genome shotgun (WGS) entry which is preliminary data.</text>
</comment>
<gene>
    <name evidence="1" type="ORF">CP98_04893</name>
</gene>
<evidence type="ECO:0000313" key="2">
    <source>
        <dbReference type="Proteomes" id="UP000028534"/>
    </source>
</evidence>
<accession>A0A084E8J0</accession>
<dbReference type="PATRIC" id="fig|13690.10.peg.5055"/>
<protein>
    <submittedName>
        <fullName evidence="1">Uncharacterized protein</fullName>
    </submittedName>
</protein>
<organism evidence="1 2">
    <name type="scientific">Sphingobium yanoikuyae</name>
    <name type="common">Sphingomonas yanoikuyae</name>
    <dbReference type="NCBI Taxonomy" id="13690"/>
    <lineage>
        <taxon>Bacteria</taxon>
        <taxon>Pseudomonadati</taxon>
        <taxon>Pseudomonadota</taxon>
        <taxon>Alphaproteobacteria</taxon>
        <taxon>Sphingomonadales</taxon>
        <taxon>Sphingomonadaceae</taxon>
        <taxon>Sphingobium</taxon>
    </lineage>
</organism>
<reference evidence="1 2" key="1">
    <citation type="submission" date="2014-03" db="EMBL/GenBank/DDBJ databases">
        <title>Genome sequence of Sphingobium yanoikuyae B1.</title>
        <authorList>
            <person name="Gan H.M."/>
            <person name="Gan H.Y."/>
            <person name="Savka M.A."/>
        </authorList>
    </citation>
    <scope>NUCLEOTIDE SEQUENCE [LARGE SCALE GENOMIC DNA]</scope>
    <source>
        <strain evidence="1 2">B1</strain>
    </source>
</reference>
<sequence>MTKSEKLQQVRRQIEGWRGQFLARRDPPWEVSQVSKLVALLTEAREIIRKSLGEGSAYFINIPTFTTPGRGTHRQPENDEIVQCLHLIDAAVRDIQAEEQAAERTTEPVKMPAVSFVSEHTIRELKALPRTTYDFSRLVVLCRELNVTAAGEAHMATMMLLRAIMDHIPPAMGNFTTFADFAAQYPGQKSFKQQMANFNQLLRKAADGHLHCHIRRRESVPTAEEANFRTPLGELLREIVVRHTPEQN</sequence>